<dbReference type="Gene3D" id="3.40.50.10600">
    <property type="entry name" value="SpoIIaa-like domains"/>
    <property type="match status" value="1"/>
</dbReference>
<dbReference type="SUPFAM" id="SSF52091">
    <property type="entry name" value="SpoIIaa-like"/>
    <property type="match status" value="1"/>
</dbReference>
<sequence>MISLESKGNTIYTIAEKKLDKEDYRQLIPFLERKTDFNDHINWYFEMKDVEGAKAIAAWKNLKINIDYNNQLDKIAMVGGKEWQDWLTQLMKPFSNAEIKYFTQQQKERAQNWIED</sequence>
<dbReference type="Proteomes" id="UP000615593">
    <property type="component" value="Unassembled WGS sequence"/>
</dbReference>
<name>A0ABQ3BP17_9FLAO</name>
<dbReference type="GeneID" id="94368363"/>
<accession>A0ABQ3BP17</accession>
<dbReference type="EMBL" id="BMWY01000001">
    <property type="protein sequence ID" value="GGZ48010.1"/>
    <property type="molecule type" value="Genomic_DNA"/>
</dbReference>
<keyword evidence="2" id="KW-1185">Reference proteome</keyword>
<dbReference type="InterPro" id="IPR036513">
    <property type="entry name" value="STAS_dom_sf"/>
</dbReference>
<organism evidence="1 2">
    <name type="scientific">Mesonia mobilis</name>
    <dbReference type="NCBI Taxonomy" id="369791"/>
    <lineage>
        <taxon>Bacteria</taxon>
        <taxon>Pseudomonadati</taxon>
        <taxon>Bacteroidota</taxon>
        <taxon>Flavobacteriia</taxon>
        <taxon>Flavobacteriales</taxon>
        <taxon>Flavobacteriaceae</taxon>
        <taxon>Mesonia</taxon>
    </lineage>
</organism>
<proteinExistence type="predicted"/>
<evidence type="ECO:0000313" key="1">
    <source>
        <dbReference type="EMBL" id="GGZ48010.1"/>
    </source>
</evidence>
<dbReference type="Pfam" id="PF11964">
    <property type="entry name" value="SpoIIAA-like"/>
    <property type="match status" value="1"/>
</dbReference>
<gene>
    <name evidence="1" type="ORF">GCM10008088_07030</name>
</gene>
<dbReference type="RefSeq" id="WP_027885486.1">
    <property type="nucleotide sequence ID" value="NZ_BMWY01000001.1"/>
</dbReference>
<reference evidence="2" key="1">
    <citation type="journal article" date="2019" name="Int. J. Syst. Evol. Microbiol.">
        <title>The Global Catalogue of Microorganisms (GCM) 10K type strain sequencing project: providing services to taxonomists for standard genome sequencing and annotation.</title>
        <authorList>
            <consortium name="The Broad Institute Genomics Platform"/>
            <consortium name="The Broad Institute Genome Sequencing Center for Infectious Disease"/>
            <person name="Wu L."/>
            <person name="Ma J."/>
        </authorList>
    </citation>
    <scope>NUCLEOTIDE SEQUENCE [LARGE SCALE GENOMIC DNA]</scope>
    <source>
        <strain evidence="2">KCTC 12708</strain>
    </source>
</reference>
<evidence type="ECO:0000313" key="2">
    <source>
        <dbReference type="Proteomes" id="UP000615593"/>
    </source>
</evidence>
<protein>
    <recommendedName>
        <fullName evidence="3">STAS/SEC14 domain-containing protein</fullName>
    </recommendedName>
</protein>
<comment type="caution">
    <text evidence="1">The sequence shown here is derived from an EMBL/GenBank/DDBJ whole genome shotgun (WGS) entry which is preliminary data.</text>
</comment>
<evidence type="ECO:0008006" key="3">
    <source>
        <dbReference type="Google" id="ProtNLM"/>
    </source>
</evidence>
<dbReference type="InterPro" id="IPR038396">
    <property type="entry name" value="SpoIIAA-like_sf"/>
</dbReference>
<dbReference type="InterPro" id="IPR021866">
    <property type="entry name" value="SpoIIAA-like"/>
</dbReference>